<dbReference type="InterPro" id="IPR006849">
    <property type="entry name" value="Elp1"/>
</dbReference>
<gene>
    <name evidence="3" type="ORF">Adt_02548</name>
</gene>
<evidence type="ECO:0000256" key="1">
    <source>
        <dbReference type="SAM" id="MobiDB-lite"/>
    </source>
</evidence>
<feature type="region of interest" description="Disordered" evidence="1">
    <location>
        <begin position="1"/>
        <end position="41"/>
    </location>
</feature>
<accession>A0ABD1VWA8</accession>
<comment type="caution">
    <text evidence="3">The sequence shown here is derived from an EMBL/GenBank/DDBJ whole genome shotgun (WGS) entry which is preliminary data.</text>
</comment>
<evidence type="ECO:0000259" key="2">
    <source>
        <dbReference type="Pfam" id="PF23936"/>
    </source>
</evidence>
<dbReference type="InterPro" id="IPR056169">
    <property type="entry name" value="HB_ELP1"/>
</dbReference>
<evidence type="ECO:0000313" key="3">
    <source>
        <dbReference type="EMBL" id="KAL2541570.1"/>
    </source>
</evidence>
<organism evidence="3 4">
    <name type="scientific">Abeliophyllum distichum</name>
    <dbReference type="NCBI Taxonomy" id="126358"/>
    <lineage>
        <taxon>Eukaryota</taxon>
        <taxon>Viridiplantae</taxon>
        <taxon>Streptophyta</taxon>
        <taxon>Embryophyta</taxon>
        <taxon>Tracheophyta</taxon>
        <taxon>Spermatophyta</taxon>
        <taxon>Magnoliopsida</taxon>
        <taxon>eudicotyledons</taxon>
        <taxon>Gunneridae</taxon>
        <taxon>Pentapetalae</taxon>
        <taxon>asterids</taxon>
        <taxon>lamiids</taxon>
        <taxon>Lamiales</taxon>
        <taxon>Oleaceae</taxon>
        <taxon>Forsythieae</taxon>
        <taxon>Abeliophyllum</taxon>
    </lineage>
</organism>
<dbReference type="Proteomes" id="UP001604336">
    <property type="component" value="Unassembled WGS sequence"/>
</dbReference>
<dbReference type="AlphaFoldDB" id="A0ABD1VWA8"/>
<dbReference type="PANTHER" id="PTHR12747">
    <property type="entry name" value="ELONGATOR COMPLEX PROTEIN 1"/>
    <property type="match status" value="1"/>
</dbReference>
<dbReference type="EMBL" id="JBFOLK010000001">
    <property type="protein sequence ID" value="KAL2541570.1"/>
    <property type="molecule type" value="Genomic_DNA"/>
</dbReference>
<proteinExistence type="predicted"/>
<feature type="compositionally biased region" description="Low complexity" evidence="1">
    <location>
        <begin position="1"/>
        <end position="22"/>
    </location>
</feature>
<dbReference type="Pfam" id="PF23936">
    <property type="entry name" value="HB_ELP1"/>
    <property type="match status" value="1"/>
</dbReference>
<dbReference type="PANTHER" id="PTHR12747:SF0">
    <property type="entry name" value="ELONGATOR COMPLEX PROTEIN 1"/>
    <property type="match status" value="1"/>
</dbReference>
<evidence type="ECO:0000313" key="4">
    <source>
        <dbReference type="Proteomes" id="UP001604336"/>
    </source>
</evidence>
<sequence length="142" mass="15919">MSAYTTGTRRSSTASFSSSISTKGREYRRQRNKGKIRAGSPDEEMALLEHIKGMSLADGAKRELKSLLISLLMLGEEDTARKLQHVCLNFQLSQIAATKLAEDAMSSDQIDESAFSLENYIQKEREELHNSEAFSWLSKTLL</sequence>
<protein>
    <submittedName>
        <fullName evidence="3">Elongator complex protein 1</fullName>
    </submittedName>
</protein>
<name>A0ABD1VWA8_9LAMI</name>
<keyword evidence="4" id="KW-1185">Reference proteome</keyword>
<feature type="domain" description="ELP1 three-helical bundle" evidence="2">
    <location>
        <begin position="2"/>
        <end position="87"/>
    </location>
</feature>
<reference evidence="4" key="1">
    <citation type="submission" date="2024-07" db="EMBL/GenBank/DDBJ databases">
        <title>Two chromosome-level genome assemblies of Korean endemic species Abeliophyllum distichum and Forsythia ovata (Oleaceae).</title>
        <authorList>
            <person name="Jang H."/>
        </authorList>
    </citation>
    <scope>NUCLEOTIDE SEQUENCE [LARGE SCALE GENOMIC DNA]</scope>
</reference>